<comment type="cofactor">
    <cofactor evidence="1">
        <name>pyridoxal 5'-phosphate</name>
        <dbReference type="ChEBI" id="CHEBI:597326"/>
    </cofactor>
</comment>
<reference evidence="7 8" key="1">
    <citation type="submission" date="2016-10" db="EMBL/GenBank/DDBJ databases">
        <authorList>
            <person name="de Groot N.N."/>
        </authorList>
    </citation>
    <scope>NUCLEOTIDE SEQUENCE [LARGE SCALE GENOMIC DNA]</scope>
    <source>
        <strain evidence="7 8">DSM 43019</strain>
    </source>
</reference>
<evidence type="ECO:0000256" key="2">
    <source>
        <dbReference type="ARBA" id="ARBA00012224"/>
    </source>
</evidence>
<dbReference type="Gene3D" id="3.90.1150.10">
    <property type="entry name" value="Aspartate Aminotransferase, domain 1"/>
    <property type="match status" value="1"/>
</dbReference>
<dbReference type="SUPFAM" id="SSF53383">
    <property type="entry name" value="PLP-dependent transferases"/>
    <property type="match status" value="1"/>
</dbReference>
<evidence type="ECO:0000256" key="5">
    <source>
        <dbReference type="ARBA" id="ARBA00037974"/>
    </source>
</evidence>
<dbReference type="PANTHER" id="PTHR43525">
    <property type="entry name" value="PROTEIN MALY"/>
    <property type="match status" value="1"/>
</dbReference>
<dbReference type="InterPro" id="IPR004839">
    <property type="entry name" value="Aminotransferase_I/II_large"/>
</dbReference>
<dbReference type="OrthoDB" id="3224382at2"/>
<sequence length="359" mass="38718">MLDDIDISTLSARPGFKWSTATAAGAIPAWVADMDFPVAEPVLAAMRESAALDLGYPAWQEYPRANPLIDAYVERTARLHGHRPDPGGIRVFTEIIQALQAILHVTTAPGDAVALHTPAYPPFLETIATMGRRLVPIPMIDDGDGWVFDPAPLAGCKALILVNPHNPTGRVLTRAELTGIAELAERHDVLVIADEVHSELIYEPHRHIPFATIAPGRTVTLNSASKAFNLAGLRCAIADVAVPAVRKALGTLPPLLLGQAGNLGVVGTVAAWQHGDPWLAEVRALLERNRRMVADAFPGDHPPEATYLAWLRVDPPADVMLSPGPRFGPGGDGYARLNFATSRSVLEEILRRLRAIRPE</sequence>
<organism evidence="7 8">
    <name type="scientific">Actinoplanes philippinensis</name>
    <dbReference type="NCBI Taxonomy" id="35752"/>
    <lineage>
        <taxon>Bacteria</taxon>
        <taxon>Bacillati</taxon>
        <taxon>Actinomycetota</taxon>
        <taxon>Actinomycetes</taxon>
        <taxon>Micromonosporales</taxon>
        <taxon>Micromonosporaceae</taxon>
        <taxon>Actinoplanes</taxon>
    </lineage>
</organism>
<feature type="domain" description="Aminotransferase class I/classII large" evidence="6">
    <location>
        <begin position="71"/>
        <end position="350"/>
    </location>
</feature>
<accession>A0A1I2M1W1</accession>
<dbReference type="PANTHER" id="PTHR43525:SF2">
    <property type="entry name" value="CYSTATHIONINE BETA-LYASE-RELATED"/>
    <property type="match status" value="1"/>
</dbReference>
<dbReference type="Gene3D" id="3.40.640.10">
    <property type="entry name" value="Type I PLP-dependent aspartate aminotransferase-like (Major domain)"/>
    <property type="match status" value="1"/>
</dbReference>
<dbReference type="CDD" id="cd00609">
    <property type="entry name" value="AAT_like"/>
    <property type="match status" value="1"/>
</dbReference>
<dbReference type="InterPro" id="IPR015422">
    <property type="entry name" value="PyrdxlP-dep_Trfase_small"/>
</dbReference>
<evidence type="ECO:0000313" key="7">
    <source>
        <dbReference type="EMBL" id="SFF83281.1"/>
    </source>
</evidence>
<evidence type="ECO:0000259" key="6">
    <source>
        <dbReference type="Pfam" id="PF00155"/>
    </source>
</evidence>
<name>A0A1I2M1W1_9ACTN</name>
<dbReference type="Proteomes" id="UP000199645">
    <property type="component" value="Unassembled WGS sequence"/>
</dbReference>
<dbReference type="GO" id="GO:0047804">
    <property type="term" value="F:cysteine-S-conjugate beta-lyase activity"/>
    <property type="evidence" value="ECO:0007669"/>
    <property type="project" value="UniProtKB-EC"/>
</dbReference>
<keyword evidence="8" id="KW-1185">Reference proteome</keyword>
<dbReference type="GO" id="GO:0030170">
    <property type="term" value="F:pyridoxal phosphate binding"/>
    <property type="evidence" value="ECO:0007669"/>
    <property type="project" value="InterPro"/>
</dbReference>
<evidence type="ECO:0000256" key="4">
    <source>
        <dbReference type="ARBA" id="ARBA00023239"/>
    </source>
</evidence>
<dbReference type="STRING" id="35752.SAMN05421541_12475"/>
<keyword evidence="4 7" id="KW-0456">Lyase</keyword>
<dbReference type="InterPro" id="IPR015421">
    <property type="entry name" value="PyrdxlP-dep_Trfase_major"/>
</dbReference>
<dbReference type="AlphaFoldDB" id="A0A1I2M1W1"/>
<dbReference type="Pfam" id="PF00155">
    <property type="entry name" value="Aminotran_1_2"/>
    <property type="match status" value="1"/>
</dbReference>
<comment type="similarity">
    <text evidence="5">Belongs to the class-II pyridoxal-phosphate-dependent aminotransferase family. MalY/PatB cystathionine beta-lyase subfamily.</text>
</comment>
<proteinExistence type="inferred from homology"/>
<dbReference type="InterPro" id="IPR051798">
    <property type="entry name" value="Class-II_PLP-Dep_Aminotrans"/>
</dbReference>
<dbReference type="EC" id="4.4.1.13" evidence="2"/>
<dbReference type="RefSeq" id="WP_093621647.1">
    <property type="nucleotide sequence ID" value="NZ_BOMT01000092.1"/>
</dbReference>
<evidence type="ECO:0000256" key="1">
    <source>
        <dbReference type="ARBA" id="ARBA00001933"/>
    </source>
</evidence>
<keyword evidence="3" id="KW-0663">Pyridoxal phosphate</keyword>
<evidence type="ECO:0000313" key="8">
    <source>
        <dbReference type="Proteomes" id="UP000199645"/>
    </source>
</evidence>
<dbReference type="InterPro" id="IPR015424">
    <property type="entry name" value="PyrdxlP-dep_Trfase"/>
</dbReference>
<dbReference type="EMBL" id="FONV01000024">
    <property type="protein sequence ID" value="SFF83281.1"/>
    <property type="molecule type" value="Genomic_DNA"/>
</dbReference>
<protein>
    <recommendedName>
        <fullName evidence="2">cysteine-S-conjugate beta-lyase</fullName>
        <ecNumber evidence="2">4.4.1.13</ecNumber>
    </recommendedName>
</protein>
<evidence type="ECO:0000256" key="3">
    <source>
        <dbReference type="ARBA" id="ARBA00022898"/>
    </source>
</evidence>
<gene>
    <name evidence="7" type="ORF">SAMN05421541_12475</name>
</gene>